<dbReference type="FunFam" id="3.30.565.10:FF:000010">
    <property type="entry name" value="Sensor histidine kinase RcsC"/>
    <property type="match status" value="1"/>
</dbReference>
<dbReference type="Pfam" id="PF00512">
    <property type="entry name" value="HisKA"/>
    <property type="match status" value="1"/>
</dbReference>
<dbReference type="SMART" id="SM00065">
    <property type="entry name" value="GAF"/>
    <property type="match status" value="1"/>
</dbReference>
<dbReference type="Pfam" id="PF00072">
    <property type="entry name" value="Response_reg"/>
    <property type="match status" value="1"/>
</dbReference>
<keyword evidence="7" id="KW-0902">Two-component regulatory system</keyword>
<dbReference type="EMBL" id="ANNX02000047">
    <property type="protein sequence ID" value="KYC36467.1"/>
    <property type="molecule type" value="Genomic_DNA"/>
</dbReference>
<dbReference type="PANTHER" id="PTHR43547">
    <property type="entry name" value="TWO-COMPONENT HISTIDINE KINASE"/>
    <property type="match status" value="1"/>
</dbReference>
<protein>
    <recommendedName>
        <fullName evidence="8">Circadian input-output histidine kinase CikA</fullName>
        <ecNumber evidence="3">2.7.13.3</ecNumber>
    </recommendedName>
</protein>
<dbReference type="Gene3D" id="3.30.565.10">
    <property type="entry name" value="Histidine kinase-like ATPase, C-terminal domain"/>
    <property type="match status" value="1"/>
</dbReference>
<name>A0A139WVK5_9CYAN</name>
<dbReference type="InterPro" id="IPR003018">
    <property type="entry name" value="GAF"/>
</dbReference>
<dbReference type="InterPro" id="IPR035965">
    <property type="entry name" value="PAS-like_dom_sf"/>
</dbReference>
<feature type="transmembrane region" description="Helical" evidence="11">
    <location>
        <begin position="20"/>
        <end position="40"/>
    </location>
</feature>
<dbReference type="InterPro" id="IPR013656">
    <property type="entry name" value="PAS_4"/>
</dbReference>
<keyword evidence="17" id="KW-1185">Reference proteome</keyword>
<feature type="domain" description="PAC" evidence="15">
    <location>
        <begin position="387"/>
        <end position="436"/>
    </location>
</feature>
<feature type="transmembrane region" description="Helical" evidence="11">
    <location>
        <begin position="89"/>
        <end position="111"/>
    </location>
</feature>
<feature type="transmembrane region" description="Helical" evidence="11">
    <location>
        <begin position="164"/>
        <end position="187"/>
    </location>
</feature>
<dbReference type="SMART" id="SM00086">
    <property type="entry name" value="PAC"/>
    <property type="match status" value="2"/>
</dbReference>
<dbReference type="SMART" id="SM00387">
    <property type="entry name" value="HATPase_c"/>
    <property type="match status" value="1"/>
</dbReference>
<comment type="similarity">
    <text evidence="2">In the N-terminal section; belongs to the phytochrome family.</text>
</comment>
<feature type="coiled-coil region" evidence="10">
    <location>
        <begin position="853"/>
        <end position="880"/>
    </location>
</feature>
<dbReference type="EC" id="2.7.13.3" evidence="3"/>
<dbReference type="CDD" id="cd00130">
    <property type="entry name" value="PAS"/>
    <property type="match status" value="2"/>
</dbReference>
<keyword evidence="11" id="KW-0472">Membrane</keyword>
<evidence type="ECO:0000313" key="17">
    <source>
        <dbReference type="Proteomes" id="UP000076925"/>
    </source>
</evidence>
<evidence type="ECO:0000256" key="5">
    <source>
        <dbReference type="ARBA" id="ARBA00022679"/>
    </source>
</evidence>
<dbReference type="InterPro" id="IPR029016">
    <property type="entry name" value="GAF-like_dom_sf"/>
</dbReference>
<evidence type="ECO:0000256" key="6">
    <source>
        <dbReference type="ARBA" id="ARBA00022777"/>
    </source>
</evidence>
<comment type="catalytic activity">
    <reaction evidence="1">
        <text>ATP + protein L-histidine = ADP + protein N-phospho-L-histidine.</text>
        <dbReference type="EC" id="2.7.13.3"/>
    </reaction>
</comment>
<dbReference type="STRING" id="128403.WA1_42965"/>
<dbReference type="CDD" id="cd17580">
    <property type="entry name" value="REC_2_DhkD-like"/>
    <property type="match status" value="1"/>
</dbReference>
<dbReference type="Pfam" id="PF08447">
    <property type="entry name" value="PAS_3"/>
    <property type="match status" value="1"/>
</dbReference>
<evidence type="ECO:0000256" key="8">
    <source>
        <dbReference type="ARBA" id="ARBA00074306"/>
    </source>
</evidence>
<dbReference type="PANTHER" id="PTHR43547:SF2">
    <property type="entry name" value="HYBRID SIGNAL TRANSDUCTION HISTIDINE KINASE C"/>
    <property type="match status" value="1"/>
</dbReference>
<organism evidence="16 17">
    <name type="scientific">Scytonema hofmannii PCC 7110</name>
    <dbReference type="NCBI Taxonomy" id="128403"/>
    <lineage>
        <taxon>Bacteria</taxon>
        <taxon>Bacillati</taxon>
        <taxon>Cyanobacteriota</taxon>
        <taxon>Cyanophyceae</taxon>
        <taxon>Nostocales</taxon>
        <taxon>Scytonemataceae</taxon>
        <taxon>Scytonema</taxon>
    </lineage>
</organism>
<evidence type="ECO:0000256" key="7">
    <source>
        <dbReference type="ARBA" id="ARBA00023012"/>
    </source>
</evidence>
<dbReference type="SUPFAM" id="SSF52172">
    <property type="entry name" value="CheY-like"/>
    <property type="match status" value="1"/>
</dbReference>
<keyword evidence="6" id="KW-0418">Kinase</keyword>
<feature type="transmembrane region" description="Helical" evidence="11">
    <location>
        <begin position="202"/>
        <end position="222"/>
    </location>
</feature>
<dbReference type="InterPro" id="IPR004358">
    <property type="entry name" value="Sig_transdc_His_kin-like_C"/>
</dbReference>
<dbReference type="NCBIfam" id="TIGR00229">
    <property type="entry name" value="sensory_box"/>
    <property type="match status" value="2"/>
</dbReference>
<dbReference type="PROSITE" id="PS50110">
    <property type="entry name" value="RESPONSE_REGULATORY"/>
    <property type="match status" value="1"/>
</dbReference>
<evidence type="ECO:0000313" key="16">
    <source>
        <dbReference type="EMBL" id="KYC36467.1"/>
    </source>
</evidence>
<evidence type="ECO:0000256" key="3">
    <source>
        <dbReference type="ARBA" id="ARBA00012438"/>
    </source>
</evidence>
<dbReference type="InterPro" id="IPR001789">
    <property type="entry name" value="Sig_transdc_resp-reg_receiver"/>
</dbReference>
<dbReference type="InterPro" id="IPR011006">
    <property type="entry name" value="CheY-like_superfamily"/>
</dbReference>
<dbReference type="PROSITE" id="PS50109">
    <property type="entry name" value="HIS_KIN"/>
    <property type="match status" value="1"/>
</dbReference>
<reference evidence="16 17" key="1">
    <citation type="journal article" date="2013" name="Genome Biol. Evol.">
        <title>Genomes of Stigonematalean cyanobacteria (subsection V) and the evolution of oxygenic photosynthesis from prokaryotes to plastids.</title>
        <authorList>
            <person name="Dagan T."/>
            <person name="Roettger M."/>
            <person name="Stucken K."/>
            <person name="Landan G."/>
            <person name="Koch R."/>
            <person name="Major P."/>
            <person name="Gould S.B."/>
            <person name="Goremykin V.V."/>
            <person name="Rippka R."/>
            <person name="Tandeau de Marsac N."/>
            <person name="Gugger M."/>
            <person name="Lockhart P.J."/>
            <person name="Allen J.F."/>
            <person name="Brune I."/>
            <person name="Maus I."/>
            <person name="Puhler A."/>
            <person name="Martin W.F."/>
        </authorList>
    </citation>
    <scope>NUCLEOTIDE SEQUENCE [LARGE SCALE GENOMIC DNA]</scope>
    <source>
        <strain evidence="16 17">PCC 7110</strain>
    </source>
</reference>
<dbReference type="InterPro" id="IPR003661">
    <property type="entry name" value="HisK_dim/P_dom"/>
</dbReference>
<feature type="domain" description="Response regulatory" evidence="13">
    <location>
        <begin position="1150"/>
        <end position="1275"/>
    </location>
</feature>
<dbReference type="CDD" id="cd00082">
    <property type="entry name" value="HisKA"/>
    <property type="match status" value="1"/>
</dbReference>
<feature type="transmembrane region" description="Helical" evidence="11">
    <location>
        <begin position="243"/>
        <end position="267"/>
    </location>
</feature>
<dbReference type="CDD" id="cd16922">
    <property type="entry name" value="HATPase_EvgS-ArcB-TorS-like"/>
    <property type="match status" value="1"/>
</dbReference>
<evidence type="ECO:0000259" key="14">
    <source>
        <dbReference type="PROSITE" id="PS50112"/>
    </source>
</evidence>
<dbReference type="RefSeq" id="WP_017750132.1">
    <property type="nucleotide sequence ID" value="NZ_KQ976354.1"/>
</dbReference>
<dbReference type="Gene3D" id="3.30.450.20">
    <property type="entry name" value="PAS domain"/>
    <property type="match status" value="2"/>
</dbReference>
<dbReference type="SMART" id="SM00388">
    <property type="entry name" value="HisKA"/>
    <property type="match status" value="1"/>
</dbReference>
<dbReference type="AlphaFoldDB" id="A0A139WVK5"/>
<evidence type="ECO:0000256" key="4">
    <source>
        <dbReference type="ARBA" id="ARBA00022553"/>
    </source>
</evidence>
<evidence type="ECO:0000259" key="13">
    <source>
        <dbReference type="PROSITE" id="PS50110"/>
    </source>
</evidence>
<dbReference type="SUPFAM" id="SSF55781">
    <property type="entry name" value="GAF domain-like"/>
    <property type="match status" value="1"/>
</dbReference>
<evidence type="ECO:0000256" key="10">
    <source>
        <dbReference type="SAM" id="Coils"/>
    </source>
</evidence>
<keyword evidence="11" id="KW-1133">Transmembrane helix</keyword>
<dbReference type="SMART" id="SM00448">
    <property type="entry name" value="REC"/>
    <property type="match status" value="1"/>
</dbReference>
<dbReference type="PROSITE" id="PS50113">
    <property type="entry name" value="PAC"/>
    <property type="match status" value="2"/>
</dbReference>
<keyword evidence="11" id="KW-0812">Transmembrane</keyword>
<dbReference type="SMART" id="SM00091">
    <property type="entry name" value="PAS"/>
    <property type="match status" value="3"/>
</dbReference>
<dbReference type="SUPFAM" id="SSF55785">
    <property type="entry name" value="PYP-like sensor domain (PAS domain)"/>
    <property type="match status" value="3"/>
</dbReference>
<keyword evidence="5" id="KW-0808">Transferase</keyword>
<dbReference type="PROSITE" id="PS50112">
    <property type="entry name" value="PAS"/>
    <property type="match status" value="2"/>
</dbReference>
<evidence type="ECO:0000256" key="11">
    <source>
        <dbReference type="SAM" id="Phobius"/>
    </source>
</evidence>
<evidence type="ECO:0000256" key="9">
    <source>
        <dbReference type="PROSITE-ProRule" id="PRU00169"/>
    </source>
</evidence>
<proteinExistence type="inferred from homology"/>
<feature type="domain" description="PAS" evidence="14">
    <location>
        <begin position="312"/>
        <end position="384"/>
    </location>
</feature>
<evidence type="ECO:0000256" key="2">
    <source>
        <dbReference type="ARBA" id="ARBA00006402"/>
    </source>
</evidence>
<dbReference type="InterPro" id="IPR000700">
    <property type="entry name" value="PAS-assoc_C"/>
</dbReference>
<dbReference type="Gene3D" id="1.10.287.130">
    <property type="match status" value="1"/>
</dbReference>
<dbReference type="OrthoDB" id="434700at2"/>
<feature type="domain" description="PAS" evidence="14">
    <location>
        <begin position="437"/>
        <end position="483"/>
    </location>
</feature>
<feature type="transmembrane region" description="Helical" evidence="11">
    <location>
        <begin position="273"/>
        <end position="295"/>
    </location>
</feature>
<keyword evidence="10" id="KW-0175">Coiled coil</keyword>
<dbReference type="InterPro" id="IPR003594">
    <property type="entry name" value="HATPase_dom"/>
</dbReference>
<dbReference type="PRINTS" id="PR00344">
    <property type="entry name" value="BCTRLSENSOR"/>
</dbReference>
<sequence length="1278" mass="142624">MLRLSRLHQQSSHQLSSNSVVARTASAIAASVGFLVLIGWCLEQKFLTSLLSFGTGSMEVDAAFCFFLSGISLWLSLTRKDEEKIAPTILGKVCAIAVLSIALFTVSQYVFHWNFRLDELLHRDFLNGLGTIHWEGMGINTALNFIVLGRALELVCQPKTYRNYWYAQVFSLIAALISLQAIIGYVYRVRVLYSFQPHDPGMALNTALTFTVLCVGILYAHPDEGLMRLITSDTYSGVLARRLLLAAIAVPLVLGWLTLQGLIAGLYEPEFAVSLLVVVLIVSFCVFIWESAAALEKLGKQRDRVKEVLKVNEEKLSSFVDSNVIGILFGDIYGRVRKANDEFLRMIGYTSEDLQADKIKWTDITPPEYLPLDAEGIAEAIAKGACTPYEKEYIRKDGSRIPVLVGYTLVGENREESVAFILDLSDRKQIEQALCQSEERFRLALDNIPDVFAIYNAKRQLEFVNAAALQRIKKPKEEILGRTDEEIFPSEVTTPYLSTLIQAQETRTLQKIEVTISLPDYGQFTTEIKYLPLLDEKGEIEQILAFTNDITERKQVEETLRNQQKWLEDLLNLMPMPMLLIESGTAKVTFANVAADKVAGGKFPKAESLKDYNTYYYATDATGNPIPVEQAPGIRVARGERIEGFELDWHTPVGIRSLLIFADTLPAMHGYPATCVLVFQDITNLKQVEKALSLGYKRLQLLFNTASDLLSSQQPVALIDSLFKKLSEQIRLDAYFNYLVYEDKRILQLASYTGVSEEQVTEIEWLEFGQGVSGTVSQQRHPIALENVQQLTEPKTEFLRSIGITAYYSYPLVAQGQLLGTLAFGSRTRVRFTHNEMGMMQAVCDQIAIAMERAKLIASLQQQTEQLKEANRMKDEFLAILSHELRSPLNAILGWTQLLRSRRQLDETKVAKALETIERNARAQTQLIEDLLDISRMIRGKLRLNVRPCNLISIIETALETVRLAAETKEIDLKFYVLGDRGQGTGDWDVVGDSERLQQIVWNLLSNAIKFTPQGGCVEVRLSVTRHKKSSLHANSQFPLSYAQIQVSDTGIGINPDFLPYVFDRFRQADSSTTRSYGGLGLGLAIVSHLVELHGGSVRVESLGEGQGTTFTVKLPLLGKKDEEDEETKGQGDRETGEILTPAPSLLGIRVLVVDDEADTRDFLSIVLQQCQAEVKAVGSVREALEAIAQWRPDVLVSDIGMPNEDGYTLIREVRSLERSGKIPLSEQGAKIPAAALTAYARTEDRLRALQEGFQIHLPKPVEPAELATVVASLAGRT</sequence>
<dbReference type="SUPFAM" id="SSF47384">
    <property type="entry name" value="Homodimeric domain of signal transducing histidine kinase"/>
    <property type="match status" value="1"/>
</dbReference>
<dbReference type="Gene3D" id="3.30.450.40">
    <property type="match status" value="1"/>
</dbReference>
<dbReference type="Pfam" id="PF13185">
    <property type="entry name" value="GAF_2"/>
    <property type="match status" value="1"/>
</dbReference>
<dbReference type="InterPro" id="IPR000014">
    <property type="entry name" value="PAS"/>
</dbReference>
<accession>A0A139WVK5</accession>
<dbReference type="InterPro" id="IPR036097">
    <property type="entry name" value="HisK_dim/P_sf"/>
</dbReference>
<gene>
    <name evidence="16" type="ORF">WA1_42965</name>
</gene>
<comment type="caution">
    <text evidence="16">The sequence shown here is derived from an EMBL/GenBank/DDBJ whole genome shotgun (WGS) entry which is preliminary data.</text>
</comment>
<dbReference type="Pfam" id="PF08448">
    <property type="entry name" value="PAS_4"/>
    <property type="match status" value="1"/>
</dbReference>
<dbReference type="Gene3D" id="3.40.50.2300">
    <property type="match status" value="1"/>
</dbReference>
<dbReference type="InterPro" id="IPR013655">
    <property type="entry name" value="PAS_fold_3"/>
</dbReference>
<dbReference type="InterPro" id="IPR001610">
    <property type="entry name" value="PAC"/>
</dbReference>
<dbReference type="SUPFAM" id="SSF55874">
    <property type="entry name" value="ATPase domain of HSP90 chaperone/DNA topoisomerase II/histidine kinase"/>
    <property type="match status" value="1"/>
</dbReference>
<dbReference type="Proteomes" id="UP000076925">
    <property type="component" value="Unassembled WGS sequence"/>
</dbReference>
<dbReference type="GO" id="GO:0000155">
    <property type="term" value="F:phosphorelay sensor kinase activity"/>
    <property type="evidence" value="ECO:0007669"/>
    <property type="project" value="InterPro"/>
</dbReference>
<evidence type="ECO:0000259" key="15">
    <source>
        <dbReference type="PROSITE" id="PS50113"/>
    </source>
</evidence>
<feature type="transmembrane region" description="Helical" evidence="11">
    <location>
        <begin position="60"/>
        <end position="77"/>
    </location>
</feature>
<dbReference type="InterPro" id="IPR005467">
    <property type="entry name" value="His_kinase_dom"/>
</dbReference>
<dbReference type="InterPro" id="IPR036890">
    <property type="entry name" value="HATPase_C_sf"/>
</dbReference>
<keyword evidence="4 9" id="KW-0597">Phosphoprotein</keyword>
<evidence type="ECO:0000259" key="12">
    <source>
        <dbReference type="PROSITE" id="PS50109"/>
    </source>
</evidence>
<feature type="domain" description="PAC" evidence="15">
    <location>
        <begin position="510"/>
        <end position="562"/>
    </location>
</feature>
<dbReference type="Pfam" id="PF02518">
    <property type="entry name" value="HATPase_c"/>
    <property type="match status" value="1"/>
</dbReference>
<feature type="modified residue" description="4-aspartylphosphate" evidence="9">
    <location>
        <position position="1199"/>
    </location>
</feature>
<evidence type="ECO:0000256" key="1">
    <source>
        <dbReference type="ARBA" id="ARBA00000085"/>
    </source>
</evidence>
<feature type="domain" description="Histidine kinase" evidence="12">
    <location>
        <begin position="880"/>
        <end position="1119"/>
    </location>
</feature>